<dbReference type="SUPFAM" id="SSF51161">
    <property type="entry name" value="Trimeric LpxA-like enzymes"/>
    <property type="match status" value="1"/>
</dbReference>
<feature type="non-terminal residue" evidence="2">
    <location>
        <position position="232"/>
    </location>
</feature>
<dbReference type="AlphaFoldDB" id="A0A0F9L9H1"/>
<feature type="transmembrane region" description="Helical" evidence="1">
    <location>
        <begin position="82"/>
        <end position="100"/>
    </location>
</feature>
<name>A0A0F9L9H1_9ZZZZ</name>
<dbReference type="Gene3D" id="2.160.10.10">
    <property type="entry name" value="Hexapeptide repeat proteins"/>
    <property type="match status" value="1"/>
</dbReference>
<accession>A0A0F9L9H1</accession>
<sequence length="232" mass="27254">MPNIDDPRFKIEYISTSGVYKTPFTLIILLQLFFGWFVIILINLWYFNDLYFLLTGKKFLSFVLIGQWWEWFLLPLNIYGNIFLFSFSIFLFSSGIFKILNKIHPPREGVFPRGSKEWKYTHRRFWTAYFPIWLARALPLPWIDIFVYRFFGIHIGKNVVTYEGYIDPEFVEIGDFTMTSLHICIFSHLIYQDKIVIKKVKIGKNCIIGPQTLISPGTTLQDGAILGANSYT</sequence>
<dbReference type="EMBL" id="LAZR01007628">
    <property type="protein sequence ID" value="KKM84016.1"/>
    <property type="molecule type" value="Genomic_DNA"/>
</dbReference>
<dbReference type="Pfam" id="PF00132">
    <property type="entry name" value="Hexapep"/>
    <property type="match status" value="1"/>
</dbReference>
<proteinExistence type="predicted"/>
<keyword evidence="1" id="KW-0812">Transmembrane</keyword>
<organism evidence="2">
    <name type="scientific">marine sediment metagenome</name>
    <dbReference type="NCBI Taxonomy" id="412755"/>
    <lineage>
        <taxon>unclassified sequences</taxon>
        <taxon>metagenomes</taxon>
        <taxon>ecological metagenomes</taxon>
    </lineage>
</organism>
<evidence type="ECO:0008006" key="3">
    <source>
        <dbReference type="Google" id="ProtNLM"/>
    </source>
</evidence>
<dbReference type="InterPro" id="IPR001451">
    <property type="entry name" value="Hexapep"/>
</dbReference>
<comment type="caution">
    <text evidence="2">The sequence shown here is derived from an EMBL/GenBank/DDBJ whole genome shotgun (WGS) entry which is preliminary data.</text>
</comment>
<gene>
    <name evidence="2" type="ORF">LCGC14_1303520</name>
</gene>
<evidence type="ECO:0000313" key="2">
    <source>
        <dbReference type="EMBL" id="KKM84016.1"/>
    </source>
</evidence>
<keyword evidence="1" id="KW-1133">Transmembrane helix</keyword>
<evidence type="ECO:0000256" key="1">
    <source>
        <dbReference type="SAM" id="Phobius"/>
    </source>
</evidence>
<keyword evidence="1" id="KW-0472">Membrane</keyword>
<feature type="transmembrane region" description="Helical" evidence="1">
    <location>
        <begin position="24"/>
        <end position="47"/>
    </location>
</feature>
<reference evidence="2" key="1">
    <citation type="journal article" date="2015" name="Nature">
        <title>Complex archaea that bridge the gap between prokaryotes and eukaryotes.</title>
        <authorList>
            <person name="Spang A."/>
            <person name="Saw J.H."/>
            <person name="Jorgensen S.L."/>
            <person name="Zaremba-Niedzwiedzka K."/>
            <person name="Martijn J."/>
            <person name="Lind A.E."/>
            <person name="van Eijk R."/>
            <person name="Schleper C."/>
            <person name="Guy L."/>
            <person name="Ettema T.J."/>
        </authorList>
    </citation>
    <scope>NUCLEOTIDE SEQUENCE</scope>
</reference>
<dbReference type="InterPro" id="IPR011004">
    <property type="entry name" value="Trimer_LpxA-like_sf"/>
</dbReference>
<protein>
    <recommendedName>
        <fullName evidence="3">Acetyltransferase</fullName>
    </recommendedName>
</protein>